<feature type="non-terminal residue" evidence="1">
    <location>
        <position position="1"/>
    </location>
</feature>
<dbReference type="InterPro" id="IPR015424">
    <property type="entry name" value="PyrdxlP-dep_Trfase"/>
</dbReference>
<evidence type="ECO:0000313" key="1">
    <source>
        <dbReference type="EMBL" id="KKK70170.1"/>
    </source>
</evidence>
<dbReference type="Gene3D" id="3.40.640.10">
    <property type="entry name" value="Type I PLP-dependent aspartate aminotransferase-like (Major domain)"/>
    <property type="match status" value="1"/>
</dbReference>
<dbReference type="EMBL" id="LAZR01058306">
    <property type="protein sequence ID" value="KKK70170.1"/>
    <property type="molecule type" value="Genomic_DNA"/>
</dbReference>
<dbReference type="InterPro" id="IPR015421">
    <property type="entry name" value="PyrdxlP-dep_Trfase_major"/>
</dbReference>
<comment type="caution">
    <text evidence="1">The sequence shown here is derived from an EMBL/GenBank/DDBJ whole genome shotgun (WGS) entry which is preliminary data.</text>
</comment>
<sequence length="92" mass="10755">YIYNYTGYCSRMDEIQAAVLNVKLEYINEIINSHREAAFYYNKCLEGVCSIPFVDKGMFHTYHKYIKTILCFKLQMLNILSITVNGLQPSLE</sequence>
<protein>
    <submittedName>
        <fullName evidence="1">Uncharacterized protein</fullName>
    </submittedName>
</protein>
<dbReference type="SUPFAM" id="SSF53383">
    <property type="entry name" value="PLP-dependent transferases"/>
    <property type="match status" value="1"/>
</dbReference>
<proteinExistence type="predicted"/>
<dbReference type="InterPro" id="IPR000653">
    <property type="entry name" value="DegT/StrS_aminotransferase"/>
</dbReference>
<gene>
    <name evidence="1" type="ORF">LCGC14_2926660</name>
</gene>
<reference evidence="1" key="1">
    <citation type="journal article" date="2015" name="Nature">
        <title>Complex archaea that bridge the gap between prokaryotes and eukaryotes.</title>
        <authorList>
            <person name="Spang A."/>
            <person name="Saw J.H."/>
            <person name="Jorgensen S.L."/>
            <person name="Zaremba-Niedzwiedzka K."/>
            <person name="Martijn J."/>
            <person name="Lind A.E."/>
            <person name="van Eijk R."/>
            <person name="Schleper C."/>
            <person name="Guy L."/>
            <person name="Ettema T.J."/>
        </authorList>
    </citation>
    <scope>NUCLEOTIDE SEQUENCE</scope>
</reference>
<name>A0A0F8Y8Z2_9ZZZZ</name>
<dbReference type="Pfam" id="PF01041">
    <property type="entry name" value="DegT_DnrJ_EryC1"/>
    <property type="match status" value="1"/>
</dbReference>
<organism evidence="1">
    <name type="scientific">marine sediment metagenome</name>
    <dbReference type="NCBI Taxonomy" id="412755"/>
    <lineage>
        <taxon>unclassified sequences</taxon>
        <taxon>metagenomes</taxon>
        <taxon>ecological metagenomes</taxon>
    </lineage>
</organism>
<dbReference type="AlphaFoldDB" id="A0A0F8Y8Z2"/>
<accession>A0A0F8Y8Z2</accession>